<dbReference type="InterPro" id="IPR045053">
    <property type="entry name" value="MAN-like"/>
</dbReference>
<dbReference type="OrthoDB" id="9801493at2"/>
<gene>
    <name evidence="7" type="ORF">EGY25_01415</name>
</gene>
<reference evidence="7 8" key="1">
    <citation type="submission" date="2019-03" db="EMBL/GenBank/DDBJ databases">
        <title>Draft genome of Brevundimonas sp. a heavy metal resistant soil bacteria.</title>
        <authorList>
            <person name="Soto J."/>
        </authorList>
    </citation>
    <scope>NUCLEOTIDE SEQUENCE [LARGE SCALE GENOMIC DNA]</scope>
    <source>
        <strain evidence="7 8">B-10</strain>
    </source>
</reference>
<keyword evidence="5" id="KW-0732">Signal</keyword>
<dbReference type="PROSITE" id="PS51318">
    <property type="entry name" value="TAT"/>
    <property type="match status" value="1"/>
</dbReference>
<dbReference type="Proteomes" id="UP000298216">
    <property type="component" value="Unassembled WGS sequence"/>
</dbReference>
<keyword evidence="3" id="KW-0378">Hydrolase</keyword>
<organism evidence="7 8">
    <name type="scientific">Brevundimonas intermedia</name>
    <dbReference type="NCBI Taxonomy" id="74315"/>
    <lineage>
        <taxon>Bacteria</taxon>
        <taxon>Pseudomonadati</taxon>
        <taxon>Pseudomonadota</taxon>
        <taxon>Alphaproteobacteria</taxon>
        <taxon>Caulobacterales</taxon>
        <taxon>Caulobacteraceae</taxon>
        <taxon>Brevundimonas</taxon>
    </lineage>
</organism>
<evidence type="ECO:0000313" key="8">
    <source>
        <dbReference type="Proteomes" id="UP000298216"/>
    </source>
</evidence>
<comment type="caution">
    <text evidence="7">The sequence shown here is derived from an EMBL/GenBank/DDBJ whole genome shotgun (WGS) entry which is preliminary data.</text>
</comment>
<dbReference type="InterPro" id="IPR001547">
    <property type="entry name" value="Glyco_hydro_5"/>
</dbReference>
<accession>A0A4Y9S5K7</accession>
<keyword evidence="4" id="KW-0326">Glycosidase</keyword>
<evidence type="ECO:0000313" key="7">
    <source>
        <dbReference type="EMBL" id="TFW15279.1"/>
    </source>
</evidence>
<dbReference type="Pfam" id="PF26410">
    <property type="entry name" value="GH5_mannosidase"/>
    <property type="match status" value="1"/>
</dbReference>
<evidence type="ECO:0000256" key="1">
    <source>
        <dbReference type="ARBA" id="ARBA00001678"/>
    </source>
</evidence>
<evidence type="ECO:0000259" key="6">
    <source>
        <dbReference type="Pfam" id="PF26410"/>
    </source>
</evidence>
<dbReference type="InterPro" id="IPR017853">
    <property type="entry name" value="GH"/>
</dbReference>
<dbReference type="InterPro" id="IPR006311">
    <property type="entry name" value="TAT_signal"/>
</dbReference>
<protein>
    <recommendedName>
        <fullName evidence="2">mannan endo-1,4-beta-mannosidase</fullName>
        <ecNumber evidence="2">3.2.1.78</ecNumber>
    </recommendedName>
</protein>
<feature type="chain" id="PRO_5021279115" description="mannan endo-1,4-beta-mannosidase" evidence="5">
    <location>
        <begin position="33"/>
        <end position="456"/>
    </location>
</feature>
<keyword evidence="8" id="KW-1185">Reference proteome</keyword>
<proteinExistence type="predicted"/>
<dbReference type="PANTHER" id="PTHR31451:SF40">
    <property type="entry name" value="GLYCOSIDE HYDROLASE FAMILY 5 DOMAIN-CONTAINING PROTEIN"/>
    <property type="match status" value="1"/>
</dbReference>
<dbReference type="EMBL" id="SPVH01000001">
    <property type="protein sequence ID" value="TFW15279.1"/>
    <property type="molecule type" value="Genomic_DNA"/>
</dbReference>
<dbReference type="SUPFAM" id="SSF51445">
    <property type="entry name" value="(Trans)glycosidases"/>
    <property type="match status" value="1"/>
</dbReference>
<evidence type="ECO:0000256" key="3">
    <source>
        <dbReference type="ARBA" id="ARBA00022801"/>
    </source>
</evidence>
<evidence type="ECO:0000256" key="5">
    <source>
        <dbReference type="SAM" id="SignalP"/>
    </source>
</evidence>
<feature type="signal peptide" evidence="5">
    <location>
        <begin position="1"/>
        <end position="32"/>
    </location>
</feature>
<dbReference type="EC" id="3.2.1.78" evidence="2"/>
<name>A0A4Y9S5K7_9CAUL</name>
<dbReference type="GO" id="GO:0016985">
    <property type="term" value="F:mannan endo-1,4-beta-mannosidase activity"/>
    <property type="evidence" value="ECO:0007669"/>
    <property type="project" value="TreeGrafter"/>
</dbReference>
<sequence length="456" mass="50130">MTRTSTDRFTLSRRAVLASTAALALTSGVASASSAASPNSGFVTRDGMGLKLDGKPYRFVGANAWYLAWLGADADYGDQRRLTRELDALAADGVTNLRVGASAELSPLNNSVRPAFRDQTATYNETLLVGLDRTLVEMGRRDMKAVLYLTNFWEWSGGMMTYLSWVNGGRYINMNDPAHPWPDFADFNADFYRSEKAVGLYHDYVRAVVGRTNTISGVAYAEDPTIMGWQLANEPRAGGGEQVALNNLPAFYAWINGTARLIKSLAPKQLVSTGGEGLKGSSERAEVVMESCRSPDIDYLTAHIWPGNWGWLDRKDMAGTDARARAMAIDYVNQHVGFARQLDKPLVIEEFGYPRDGDLYDPSVPTTLRDGFYQDVHAAVLADAEAGGPLAGSNFWAWNGEGRTRNPDFRFHDGDSAWMGDPPHEPQGWYGVFDTDLSTRALVRRHAAALTEVTSR</sequence>
<evidence type="ECO:0000256" key="2">
    <source>
        <dbReference type="ARBA" id="ARBA00012706"/>
    </source>
</evidence>
<dbReference type="Gene3D" id="3.20.20.80">
    <property type="entry name" value="Glycosidases"/>
    <property type="match status" value="1"/>
</dbReference>
<evidence type="ECO:0000256" key="4">
    <source>
        <dbReference type="ARBA" id="ARBA00023295"/>
    </source>
</evidence>
<dbReference type="PANTHER" id="PTHR31451">
    <property type="match status" value="1"/>
</dbReference>
<comment type="catalytic activity">
    <reaction evidence="1">
        <text>Random hydrolysis of (1-&gt;4)-beta-D-mannosidic linkages in mannans, galactomannans and glucomannans.</text>
        <dbReference type="EC" id="3.2.1.78"/>
    </reaction>
</comment>
<feature type="domain" description="Glycoside hydrolase family 5" evidence="6">
    <location>
        <begin position="41"/>
        <end position="453"/>
    </location>
</feature>
<dbReference type="RefSeq" id="WP_135193275.1">
    <property type="nucleotide sequence ID" value="NZ_SPVH01000001.1"/>
</dbReference>
<dbReference type="AlphaFoldDB" id="A0A4Y9S5K7"/>